<keyword evidence="2" id="KW-0472">Membrane</keyword>
<keyword evidence="4" id="KW-1185">Reference proteome</keyword>
<organism evidence="3 4">
    <name type="scientific">Paenibacillus xylanivorans</name>
    <dbReference type="NCBI Taxonomy" id="1705561"/>
    <lineage>
        <taxon>Bacteria</taxon>
        <taxon>Bacillati</taxon>
        <taxon>Bacillota</taxon>
        <taxon>Bacilli</taxon>
        <taxon>Bacillales</taxon>
        <taxon>Paenibacillaceae</taxon>
        <taxon>Paenibacillus</taxon>
    </lineage>
</organism>
<keyword evidence="2" id="KW-1133">Transmembrane helix</keyword>
<proteinExistence type="predicted"/>
<evidence type="ECO:0000256" key="2">
    <source>
        <dbReference type="SAM" id="Phobius"/>
    </source>
</evidence>
<dbReference type="PATRIC" id="fig|1705561.3.peg.5712"/>
<evidence type="ECO:0000256" key="1">
    <source>
        <dbReference type="PROSITE-ProRule" id="PRU00339"/>
    </source>
</evidence>
<dbReference type="PROSITE" id="PS50005">
    <property type="entry name" value="TPR"/>
    <property type="match status" value="2"/>
</dbReference>
<gene>
    <name evidence="3" type="ORF">AMS66_27160</name>
</gene>
<evidence type="ECO:0000313" key="4">
    <source>
        <dbReference type="Proteomes" id="UP000037688"/>
    </source>
</evidence>
<feature type="repeat" description="TPR" evidence="1">
    <location>
        <begin position="101"/>
        <end position="134"/>
    </location>
</feature>
<protein>
    <submittedName>
        <fullName evidence="3">Uncharacterized protein</fullName>
    </submittedName>
</protein>
<sequence length="225" mass="26603">MLIKFLIFGLLWRIVGNPFLAVLIFLIILYFLDRRYVGVMPSFMKPLKRMRNISRLRQQLAMSPNEVSSKLDLARLLIERKRYSEAHALLLELERPYEQSAEYWEALGTTELHLGQTEKGERHILQALDINPRVKYGRPYLTLAGAFKDTHRDKALAYVQQFQEIHSSSSEAYYLLGSVYRSLGRNTDAKQAYEQSLNVYRSLPKYKKRQERRWAVRSWFRKRGL</sequence>
<dbReference type="Proteomes" id="UP000037688">
    <property type="component" value="Unassembled WGS sequence"/>
</dbReference>
<dbReference type="OrthoDB" id="2658060at2"/>
<dbReference type="SUPFAM" id="SSF48452">
    <property type="entry name" value="TPR-like"/>
    <property type="match status" value="1"/>
</dbReference>
<feature type="repeat" description="TPR" evidence="1">
    <location>
        <begin position="170"/>
        <end position="203"/>
    </location>
</feature>
<dbReference type="RefSeq" id="WP_053783743.1">
    <property type="nucleotide sequence ID" value="NZ_LITU01000081.1"/>
</dbReference>
<dbReference type="Pfam" id="PF14559">
    <property type="entry name" value="TPR_19"/>
    <property type="match status" value="1"/>
</dbReference>
<dbReference type="EMBL" id="LITU01000081">
    <property type="protein sequence ID" value="KOY13394.1"/>
    <property type="molecule type" value="Genomic_DNA"/>
</dbReference>
<dbReference type="Pfam" id="PF13181">
    <property type="entry name" value="TPR_8"/>
    <property type="match status" value="1"/>
</dbReference>
<feature type="transmembrane region" description="Helical" evidence="2">
    <location>
        <begin position="6"/>
        <end position="32"/>
    </location>
</feature>
<keyword evidence="1" id="KW-0802">TPR repeat</keyword>
<keyword evidence="2" id="KW-0812">Transmembrane</keyword>
<evidence type="ECO:0000313" key="3">
    <source>
        <dbReference type="EMBL" id="KOY13394.1"/>
    </source>
</evidence>
<dbReference type="InterPro" id="IPR011990">
    <property type="entry name" value="TPR-like_helical_dom_sf"/>
</dbReference>
<dbReference type="AlphaFoldDB" id="A0A0N0C2U2"/>
<dbReference type="Gene3D" id="1.25.40.10">
    <property type="entry name" value="Tetratricopeptide repeat domain"/>
    <property type="match status" value="2"/>
</dbReference>
<accession>A0A0N0C2U2</accession>
<reference evidence="3 4" key="1">
    <citation type="submission" date="2015-08" db="EMBL/GenBank/DDBJ databases">
        <title>Draft genome sequence of cellulolytic and xylanolytic Paenibacillus sp. A59, isolated from a decaying forest soil from Patagonia, Argentina.</title>
        <authorList>
            <person name="Ghio S."/>
            <person name="Caceres A.M."/>
            <person name="Talia P."/>
            <person name="Grasso D."/>
            <person name="Campos E."/>
        </authorList>
    </citation>
    <scope>NUCLEOTIDE SEQUENCE [LARGE SCALE GENOMIC DNA]</scope>
    <source>
        <strain evidence="3 4">A59</strain>
    </source>
</reference>
<dbReference type="InterPro" id="IPR019734">
    <property type="entry name" value="TPR_rpt"/>
</dbReference>
<comment type="caution">
    <text evidence="3">The sequence shown here is derived from an EMBL/GenBank/DDBJ whole genome shotgun (WGS) entry which is preliminary data.</text>
</comment>
<name>A0A0N0C2U2_9BACL</name>
<dbReference type="SMART" id="SM00028">
    <property type="entry name" value="TPR"/>
    <property type="match status" value="2"/>
</dbReference>